<dbReference type="CDD" id="cd10929">
    <property type="entry name" value="CE4_u5"/>
    <property type="match status" value="1"/>
</dbReference>
<proteinExistence type="predicted"/>
<evidence type="ECO:0000259" key="1">
    <source>
        <dbReference type="Pfam" id="PF01522"/>
    </source>
</evidence>
<evidence type="ECO:0000313" key="2">
    <source>
        <dbReference type="EMBL" id="KAB1155840.1"/>
    </source>
</evidence>
<gene>
    <name evidence="2" type="ORF">F6464_09965</name>
</gene>
<dbReference type="Pfam" id="PF01522">
    <property type="entry name" value="Polysacc_deac_1"/>
    <property type="match status" value="1"/>
</dbReference>
<sequence length="318" mass="36590">MKNGTLVISLDFELIWGIFDHADILNKKQYFDNTLNVIPEIIECFDKNEVRATWATVGMLFNDNWEEWVANSPNNKPTYQNEKLDAYAYGAMHRKSGLDRFFFAPNLIKEIQQAKGQEVGTHTYSHYYCLESGQNEEQFASDIDIAIKLASKFNINLKSLVFPRNQFNESYLACCAQKGLSSVRSNPNVWYWNTMAPQTIATKVFRTADAYFPLGTKSYGADSLIKNIPLCQPSSRFLRPQHTIELINSLRLNRIKNEIIQAAQKGEVYHLWWHPHNFGIDPEGAIKTLKAIIEVYTYCKDNFGMESKTMQELQLDVS</sequence>
<dbReference type="GO" id="GO:0016810">
    <property type="term" value="F:hydrolase activity, acting on carbon-nitrogen (but not peptide) bonds"/>
    <property type="evidence" value="ECO:0007669"/>
    <property type="project" value="InterPro"/>
</dbReference>
<dbReference type="Gene3D" id="3.20.20.370">
    <property type="entry name" value="Glycoside hydrolase/deacetylase"/>
    <property type="match status" value="1"/>
</dbReference>
<dbReference type="SUPFAM" id="SSF88713">
    <property type="entry name" value="Glycoside hydrolase/deacetylase"/>
    <property type="match status" value="1"/>
</dbReference>
<dbReference type="Proteomes" id="UP000490922">
    <property type="component" value="Unassembled WGS sequence"/>
</dbReference>
<dbReference type="OrthoDB" id="7836272at2"/>
<feature type="domain" description="NodB homology" evidence="1">
    <location>
        <begin position="31"/>
        <end position="180"/>
    </location>
</feature>
<accession>A0A7J5AE66</accession>
<protein>
    <submittedName>
        <fullName evidence="2">Polysaccharide deacetylase family protein</fullName>
    </submittedName>
</protein>
<organism evidence="2 3">
    <name type="scientific">Flavobacterium luteum</name>
    <dbReference type="NCBI Taxonomy" id="2026654"/>
    <lineage>
        <taxon>Bacteria</taxon>
        <taxon>Pseudomonadati</taxon>
        <taxon>Bacteroidota</taxon>
        <taxon>Flavobacteriia</taxon>
        <taxon>Flavobacteriales</taxon>
        <taxon>Flavobacteriaceae</taxon>
        <taxon>Flavobacterium</taxon>
    </lineage>
</organism>
<reference evidence="2 3" key="1">
    <citation type="submission" date="2019-09" db="EMBL/GenBank/DDBJ databases">
        <title>Flavobacterium sp. nov., isolated from glacier ice.</title>
        <authorList>
            <person name="Liu Q."/>
        </authorList>
    </citation>
    <scope>NUCLEOTIDE SEQUENCE [LARGE SCALE GENOMIC DNA]</scope>
    <source>
        <strain evidence="2 3">NBRC 112527</strain>
    </source>
</reference>
<dbReference type="RefSeq" id="WP_151107659.1">
    <property type="nucleotide sequence ID" value="NZ_WAEM01000004.1"/>
</dbReference>
<comment type="caution">
    <text evidence="2">The sequence shown here is derived from an EMBL/GenBank/DDBJ whole genome shotgun (WGS) entry which is preliminary data.</text>
</comment>
<dbReference type="InterPro" id="IPR002509">
    <property type="entry name" value="NODB_dom"/>
</dbReference>
<dbReference type="EMBL" id="WAEM01000004">
    <property type="protein sequence ID" value="KAB1155840.1"/>
    <property type="molecule type" value="Genomic_DNA"/>
</dbReference>
<evidence type="ECO:0000313" key="3">
    <source>
        <dbReference type="Proteomes" id="UP000490922"/>
    </source>
</evidence>
<keyword evidence="3" id="KW-1185">Reference proteome</keyword>
<dbReference type="InterPro" id="IPR011330">
    <property type="entry name" value="Glyco_hydro/deAcase_b/a-brl"/>
</dbReference>
<name>A0A7J5AE66_9FLAO</name>
<dbReference type="GO" id="GO:0005975">
    <property type="term" value="P:carbohydrate metabolic process"/>
    <property type="evidence" value="ECO:0007669"/>
    <property type="project" value="InterPro"/>
</dbReference>
<dbReference type="AlphaFoldDB" id="A0A7J5AE66"/>